<dbReference type="SUPFAM" id="SSF50998">
    <property type="entry name" value="Quinoprotein alcohol dehydrogenase-like"/>
    <property type="match status" value="1"/>
</dbReference>
<dbReference type="InterPro" id="IPR057421">
    <property type="entry name" value="CGLA_M"/>
</dbReference>
<evidence type="ECO:0000313" key="6">
    <source>
        <dbReference type="Proteomes" id="UP000307602"/>
    </source>
</evidence>
<evidence type="ECO:0000259" key="4">
    <source>
        <dbReference type="Pfam" id="PF25292"/>
    </source>
</evidence>
<evidence type="ECO:0000256" key="1">
    <source>
        <dbReference type="SAM" id="SignalP"/>
    </source>
</evidence>
<reference evidence="5 6" key="1">
    <citation type="submission" date="2019-04" db="EMBL/GenBank/DDBJ databases">
        <authorList>
            <person name="Liu A."/>
        </authorList>
    </citation>
    <scope>NUCLEOTIDE SEQUENCE [LARGE SCALE GENOMIC DNA]</scope>
    <source>
        <strain evidence="5 6">RZ03</strain>
    </source>
</reference>
<organism evidence="5 6">
    <name type="scientific">Flavivirga rizhaonensis</name>
    <dbReference type="NCBI Taxonomy" id="2559571"/>
    <lineage>
        <taxon>Bacteria</taxon>
        <taxon>Pseudomonadati</taxon>
        <taxon>Bacteroidota</taxon>
        <taxon>Flavobacteriia</taxon>
        <taxon>Flavobacteriales</taxon>
        <taxon>Flavobacteriaceae</taxon>
        <taxon>Flavivirga</taxon>
    </lineage>
</organism>
<dbReference type="Pfam" id="PF25292">
    <property type="entry name" value="Beta-prop_CGLA"/>
    <property type="match status" value="1"/>
</dbReference>
<dbReference type="Gene3D" id="2.130.10.10">
    <property type="entry name" value="YVTN repeat-like/Quinoprotein amine dehydrogenase"/>
    <property type="match status" value="1"/>
</dbReference>
<dbReference type="AlphaFoldDB" id="A0A4V3P4I5"/>
<proteinExistence type="predicted"/>
<dbReference type="InterPro" id="IPR015943">
    <property type="entry name" value="WD40/YVTN_repeat-like_dom_sf"/>
</dbReference>
<dbReference type="Pfam" id="PF25291">
    <property type="entry name" value="CGLA_C"/>
    <property type="match status" value="1"/>
</dbReference>
<dbReference type="RefSeq" id="WP_135877992.1">
    <property type="nucleotide sequence ID" value="NZ_SRSO01000022.1"/>
</dbReference>
<feature type="signal peptide" evidence="1">
    <location>
        <begin position="1"/>
        <end position="21"/>
    </location>
</feature>
<evidence type="ECO:0000259" key="3">
    <source>
        <dbReference type="Pfam" id="PF25291"/>
    </source>
</evidence>
<dbReference type="Proteomes" id="UP000307602">
    <property type="component" value="Unassembled WGS sequence"/>
</dbReference>
<keyword evidence="6" id="KW-1185">Reference proteome</keyword>
<dbReference type="InterPro" id="IPR011047">
    <property type="entry name" value="Quinoprotein_ADH-like_sf"/>
</dbReference>
<accession>A0A4V3P4I5</accession>
<gene>
    <name evidence="5" type="ORF">EM932_14885</name>
</gene>
<feature type="domain" description="Lambda-carrageenase beta-propeller" evidence="4">
    <location>
        <begin position="107"/>
        <end position="456"/>
    </location>
</feature>
<comment type="caution">
    <text evidence="5">The sequence shown here is derived from an EMBL/GenBank/DDBJ whole genome shotgun (WGS) entry which is preliminary data.</text>
</comment>
<evidence type="ECO:0000259" key="2">
    <source>
        <dbReference type="Pfam" id="PF25290"/>
    </source>
</evidence>
<keyword evidence="1" id="KW-0732">Signal</keyword>
<name>A0A4V3P4I5_9FLAO</name>
<dbReference type="InterPro" id="IPR057420">
    <property type="entry name" value="Beta-prop_CGLA"/>
</dbReference>
<dbReference type="InterPro" id="IPR057422">
    <property type="entry name" value="CGLA_C"/>
</dbReference>
<dbReference type="EMBL" id="SRSO01000022">
    <property type="protein sequence ID" value="TGV01564.1"/>
    <property type="molecule type" value="Genomic_DNA"/>
</dbReference>
<sequence>MFKTSFFISTLCFLCLSVVSAQDIVNPTAPVGEQKTNSFYYGFEAAGDLAKWRTTQSENWITTTERKSRGSKSLKFTLNEISNAIESFVTPYTISKVRNAVRGGQSMIIVSSYDGRMLGIDFGGNILWDVELKSSTSDEPSGVGNNDIFCYDLNNDGNDEILVASADGKLYCLDSQNGTKLWDTFSISQISGVTPMYAVCVVKKEGAPYIACGNFDNSIYYLNADGSFNKEVKSENYSNFKIFGDKTFNLFKDNLHIANFLRPIPQDANNDHLGMIATNNSMQVKGTFYQFEPLEDLPIQIPGAATNVGIVLNTLKPIGYFKLVNNPSDNKPIILLGNSTQRNRSGAFTLNPDIDNYTSTSSVGGQPIQGVLVDLIGNGYTDVNGYRVPQSEVVNTSSGSIFLTLFGSDIIIQDENLTSSRRIQSSFAYNDLWKDTVSGKLLFAGSQSGGSCVHVIDTMNPDWEQNYVNLVPPGKITTLLDNVETIKTQVASYVRPSYEVPSSPNNVYFVTGLSNNTSNSTKAFINTMEAIDPINGPKVLENVFSQRYRNWDRASDISSVKYQNKRDSRFTYLDCDEDPDISVCSNDYKNVTQIRIDALNRNPHGVSFWGGHGNDPSPFSQPVLNEIFTADISKQKVLIYPEIVDKDPEFEQFMDDYFYEITDNVKTNNLNVKMHVRTKHTFWQGDVHTAAWDRLISGEFADIFIPSMEETQDKSMELSVAGRMGVWMSGAVNNWGSRSVPDNASYDRLRQFCHPRAKNHYLRHTIYSLASGATHFNNFETFESSWMKLVLELTAKGAIYVPKRNQLLSISPVHLSILNPDLQYLYKSTSVKFLTGFDKTAGEEKFVFGRLSGAFPGAKNTEYDFSTYAAGAKERRLNFIPAYENGMVLITPPDVPSGQTQPVRGKLEDHMHPFYSGKTKEYFTDGKKYYSDYNQTASFDPDSNYYQTIKTDIENSADLLPIKVSGNVAWVVCQTNKRHLRLTLIDSGYLNPHGGTAKVQINTSEISVSGIKNVLNPSETYSGNTIDIEVPLGGFKFFDITLSSDYY</sequence>
<feature type="domain" description="Lambda-carrageenase C-terminal" evidence="3">
    <location>
        <begin position="963"/>
        <end position="1041"/>
    </location>
</feature>
<feature type="domain" description="Lambda-carrageenase middle" evidence="2">
    <location>
        <begin position="550"/>
        <end position="932"/>
    </location>
</feature>
<evidence type="ECO:0000313" key="5">
    <source>
        <dbReference type="EMBL" id="TGV01564.1"/>
    </source>
</evidence>
<dbReference type="OrthoDB" id="972537at2"/>
<feature type="chain" id="PRO_5020840527" evidence="1">
    <location>
        <begin position="22"/>
        <end position="1047"/>
    </location>
</feature>
<dbReference type="Pfam" id="PF25290">
    <property type="entry name" value="CGLA_M"/>
    <property type="match status" value="1"/>
</dbReference>
<protein>
    <submittedName>
        <fullName evidence="5">Uncharacterized protein</fullName>
    </submittedName>
</protein>